<keyword evidence="3" id="KW-1185">Reference proteome</keyword>
<feature type="transmembrane region" description="Helical" evidence="1">
    <location>
        <begin position="6"/>
        <end position="23"/>
    </location>
</feature>
<dbReference type="Proteomes" id="UP000484015">
    <property type="component" value="Unassembled WGS sequence"/>
</dbReference>
<evidence type="ECO:0000313" key="2">
    <source>
        <dbReference type="EMBL" id="MTW05312.1"/>
    </source>
</evidence>
<protein>
    <submittedName>
        <fullName evidence="2">DUF4231 domain-containing protein</fullName>
    </submittedName>
</protein>
<dbReference type="OrthoDB" id="9153917at2"/>
<feature type="transmembrane region" description="Helical" evidence="1">
    <location>
        <begin position="74"/>
        <end position="93"/>
    </location>
</feature>
<dbReference type="RefSeq" id="WP_155441666.1">
    <property type="nucleotide sequence ID" value="NZ_WNLA01000023.1"/>
</dbReference>
<name>A0A6L6Q801_9BURK</name>
<gene>
    <name evidence="2" type="ORF">GM668_24845</name>
</gene>
<sequence length="200" mass="22000">MQWRNVTIAVALIVVVAMGLVYFSETNGHLRGEPVKELLLPYTKSSDTEKKMVALALIGNYNETRQIAALWSSLYWGFTWAAAVLGALSGLILKLESFLSDDKIRKDIAALFTVTAAIMITVSTGGDFQRKWRTNRAAAAQIEQLGYDFASKNGDQAGTYLTKLSSILMQRHLSIIGMPEEGEVRQRAASSPMIQRQGGN</sequence>
<comment type="caution">
    <text evidence="2">The sequence shown here is derived from an EMBL/GenBank/DDBJ whole genome shotgun (WGS) entry which is preliminary data.</text>
</comment>
<evidence type="ECO:0000313" key="3">
    <source>
        <dbReference type="Proteomes" id="UP000484015"/>
    </source>
</evidence>
<dbReference type="AlphaFoldDB" id="A0A6L6Q801"/>
<keyword evidence="1" id="KW-1133">Transmembrane helix</keyword>
<dbReference type="EMBL" id="WNLA01000023">
    <property type="protein sequence ID" value="MTW05312.1"/>
    <property type="molecule type" value="Genomic_DNA"/>
</dbReference>
<feature type="transmembrane region" description="Helical" evidence="1">
    <location>
        <begin position="108"/>
        <end position="126"/>
    </location>
</feature>
<proteinExistence type="predicted"/>
<keyword evidence="1" id="KW-0812">Transmembrane</keyword>
<organism evidence="2 3">
    <name type="scientific">Pseudoduganella ginsengisoli</name>
    <dbReference type="NCBI Taxonomy" id="1462440"/>
    <lineage>
        <taxon>Bacteria</taxon>
        <taxon>Pseudomonadati</taxon>
        <taxon>Pseudomonadota</taxon>
        <taxon>Betaproteobacteria</taxon>
        <taxon>Burkholderiales</taxon>
        <taxon>Oxalobacteraceae</taxon>
        <taxon>Telluria group</taxon>
        <taxon>Pseudoduganella</taxon>
    </lineage>
</organism>
<reference evidence="2 3" key="1">
    <citation type="submission" date="2019-11" db="EMBL/GenBank/DDBJ databases">
        <title>Type strains purchased from KCTC, JCM and DSMZ.</title>
        <authorList>
            <person name="Lu H."/>
        </authorList>
    </citation>
    <scope>NUCLEOTIDE SEQUENCE [LARGE SCALE GENOMIC DNA]</scope>
    <source>
        <strain evidence="2 3">KCTC 42409</strain>
    </source>
</reference>
<accession>A0A6L6Q801</accession>
<evidence type="ECO:0000256" key="1">
    <source>
        <dbReference type="SAM" id="Phobius"/>
    </source>
</evidence>
<keyword evidence="1" id="KW-0472">Membrane</keyword>